<name>A0ABU0MPL9_9PROT</name>
<accession>A0ABU0MPL9</accession>
<gene>
    <name evidence="3" type="ORF">QO018_004299</name>
</gene>
<keyword evidence="1" id="KW-0175">Coiled coil</keyword>
<reference evidence="3 4" key="1">
    <citation type="submission" date="2023-07" db="EMBL/GenBank/DDBJ databases">
        <title>Genomic Encyclopedia of Type Strains, Phase IV (KMG-IV): sequencing the most valuable type-strain genomes for metagenomic binning, comparative biology and taxonomic classification.</title>
        <authorList>
            <person name="Goeker M."/>
        </authorList>
    </citation>
    <scope>NUCLEOTIDE SEQUENCE [LARGE SCALE GENOMIC DNA]</scope>
    <source>
        <strain evidence="3 4">DSM 19922</strain>
    </source>
</reference>
<proteinExistence type="predicted"/>
<dbReference type="Proteomes" id="UP001244552">
    <property type="component" value="Unassembled WGS sequence"/>
</dbReference>
<sequence>MGGITPLVSTALPLANSVIGTARNAGGQSGASSQAAGQAASQAAAQAQQAAAQQAAAQQAAAELEYKRQQDAAAAQAAQAALEQKYREETAARQQQAQLAAEAEARQWAHDAELRRQEEEARRRSEEAATAAAAAARAKEMDNFRAGQDQTLSQLRASQDQAYGRQAADAQSQLAELTAAADAAEQRRLTALRQAVGRTRAGLGARGLSAQDGSGEAILLGLTNASETERKDAHATEQLKRGAIQQGLDETRRRNLLELSQLADRQRLEYLSKFF</sequence>
<protein>
    <submittedName>
        <fullName evidence="3">Chemotaxis protein histidine kinase CheA</fullName>
    </submittedName>
</protein>
<evidence type="ECO:0000256" key="1">
    <source>
        <dbReference type="SAM" id="Coils"/>
    </source>
</evidence>
<dbReference type="RefSeq" id="WP_209986001.1">
    <property type="nucleotide sequence ID" value="NZ_JAGINO010000017.1"/>
</dbReference>
<evidence type="ECO:0000256" key="2">
    <source>
        <dbReference type="SAM" id="MobiDB-lite"/>
    </source>
</evidence>
<feature type="compositionally biased region" description="Low complexity" evidence="2">
    <location>
        <begin position="30"/>
        <end position="48"/>
    </location>
</feature>
<evidence type="ECO:0000313" key="4">
    <source>
        <dbReference type="Proteomes" id="UP001244552"/>
    </source>
</evidence>
<organism evidence="3 4">
    <name type="scientific">Azospirillum picis</name>
    <dbReference type="NCBI Taxonomy" id="488438"/>
    <lineage>
        <taxon>Bacteria</taxon>
        <taxon>Pseudomonadati</taxon>
        <taxon>Pseudomonadota</taxon>
        <taxon>Alphaproteobacteria</taxon>
        <taxon>Rhodospirillales</taxon>
        <taxon>Azospirillaceae</taxon>
        <taxon>Azospirillum</taxon>
    </lineage>
</organism>
<keyword evidence="4" id="KW-1185">Reference proteome</keyword>
<evidence type="ECO:0000313" key="3">
    <source>
        <dbReference type="EMBL" id="MDQ0535421.1"/>
    </source>
</evidence>
<feature type="region of interest" description="Disordered" evidence="2">
    <location>
        <begin position="24"/>
        <end position="48"/>
    </location>
</feature>
<feature type="coiled-coil region" evidence="1">
    <location>
        <begin position="167"/>
        <end position="194"/>
    </location>
</feature>
<comment type="caution">
    <text evidence="3">The sequence shown here is derived from an EMBL/GenBank/DDBJ whole genome shotgun (WGS) entry which is preliminary data.</text>
</comment>
<feature type="region of interest" description="Disordered" evidence="2">
    <location>
        <begin position="114"/>
        <end position="139"/>
    </location>
</feature>
<dbReference type="GO" id="GO:0016301">
    <property type="term" value="F:kinase activity"/>
    <property type="evidence" value="ECO:0007669"/>
    <property type="project" value="UniProtKB-KW"/>
</dbReference>
<dbReference type="EMBL" id="JAUSVU010000017">
    <property type="protein sequence ID" value="MDQ0535421.1"/>
    <property type="molecule type" value="Genomic_DNA"/>
</dbReference>
<feature type="compositionally biased region" description="Basic and acidic residues" evidence="2">
    <location>
        <begin position="114"/>
        <end position="127"/>
    </location>
</feature>
<keyword evidence="3" id="KW-0808">Transferase</keyword>
<keyword evidence="3" id="KW-0418">Kinase</keyword>